<evidence type="ECO:0000313" key="6">
    <source>
        <dbReference type="Proteomes" id="UP000230000"/>
    </source>
</evidence>
<evidence type="ECO:0000256" key="4">
    <source>
        <dbReference type="ARBA" id="ARBA00051722"/>
    </source>
</evidence>
<evidence type="ECO:0000256" key="2">
    <source>
        <dbReference type="ARBA" id="ARBA00013064"/>
    </source>
</evidence>
<dbReference type="Gene3D" id="3.20.20.140">
    <property type="entry name" value="Metal-dependent hydrolases"/>
    <property type="match status" value="1"/>
</dbReference>
<dbReference type="InterPro" id="IPR016195">
    <property type="entry name" value="Pol/histidinol_Pase-like"/>
</dbReference>
<dbReference type="RefSeq" id="WP_157853829.1">
    <property type="nucleotide sequence ID" value="NZ_PGFG01000001.1"/>
</dbReference>
<dbReference type="EMBL" id="PGFG01000001">
    <property type="protein sequence ID" value="PJJ75814.1"/>
    <property type="molecule type" value="Genomic_DNA"/>
</dbReference>
<keyword evidence="3" id="KW-0378">Hydrolase</keyword>
<dbReference type="SUPFAM" id="SSF89550">
    <property type="entry name" value="PHP domain-like"/>
    <property type="match status" value="1"/>
</dbReference>
<dbReference type="EC" id="3.1.3.48" evidence="2"/>
<comment type="similarity">
    <text evidence="1">Belongs to the metallo-dependent hydrolases superfamily. CpsB/CapC family.</text>
</comment>
<dbReference type="GO" id="GO:0004725">
    <property type="term" value="F:protein tyrosine phosphatase activity"/>
    <property type="evidence" value="ECO:0007669"/>
    <property type="project" value="UniProtKB-EC"/>
</dbReference>
<dbReference type="Proteomes" id="UP000230000">
    <property type="component" value="Unassembled WGS sequence"/>
</dbReference>
<dbReference type="PANTHER" id="PTHR39181">
    <property type="entry name" value="TYROSINE-PROTEIN PHOSPHATASE YWQE"/>
    <property type="match status" value="1"/>
</dbReference>
<dbReference type="InterPro" id="IPR016667">
    <property type="entry name" value="Caps_polysacc_synth_CpsB/CapC"/>
</dbReference>
<sequence length="251" mass="28963">MFSESSPHASSSPDWPDLSFIQTDVHAHFLPGVDDGAKDLETSLILISGMKQMGYEKLIVTPHIKQRSFPNQAGDLKTRFSAWQAALQLHGISMKTILAAEYYLDDHFLQLVENGELLCFNSFSGRGYVLIEFSFHQPPERAEENIRLILDHAYIPVIAHPERYRYYHQQFYVYESFKTLGCLLQLNLNSLTGYYGTEEQTIALKLLRHGLIDYAGTDMHHVRHLHALKSLQQDPQLMKLLQDYPFQNMYL</sequence>
<dbReference type="GO" id="GO:0030145">
    <property type="term" value="F:manganese ion binding"/>
    <property type="evidence" value="ECO:0007669"/>
    <property type="project" value="InterPro"/>
</dbReference>
<proteinExistence type="inferred from homology"/>
<comment type="caution">
    <text evidence="5">The sequence shown here is derived from an EMBL/GenBank/DDBJ whole genome shotgun (WGS) entry which is preliminary data.</text>
</comment>
<evidence type="ECO:0000313" key="5">
    <source>
        <dbReference type="EMBL" id="PJJ75814.1"/>
    </source>
</evidence>
<name>A0A2M9CV71_9BACT</name>
<protein>
    <recommendedName>
        <fullName evidence="2">protein-tyrosine-phosphatase</fullName>
        <ecNumber evidence="2">3.1.3.48</ecNumber>
    </recommendedName>
</protein>
<reference evidence="5 6" key="1">
    <citation type="submission" date="2017-11" db="EMBL/GenBank/DDBJ databases">
        <title>Genomic Encyclopedia of Archaeal and Bacterial Type Strains, Phase II (KMG-II): From Individual Species to Whole Genera.</title>
        <authorList>
            <person name="Goeker M."/>
        </authorList>
    </citation>
    <scope>NUCLEOTIDE SEQUENCE [LARGE SCALE GENOMIC DNA]</scope>
    <source>
        <strain evidence="5 6">DSM 27268</strain>
    </source>
</reference>
<dbReference type="OrthoDB" id="9788539at2"/>
<dbReference type="PIRSF" id="PIRSF016557">
    <property type="entry name" value="Caps_synth_CpsB"/>
    <property type="match status" value="1"/>
</dbReference>
<comment type="catalytic activity">
    <reaction evidence="4">
        <text>O-phospho-L-tyrosyl-[protein] + H2O = L-tyrosyl-[protein] + phosphate</text>
        <dbReference type="Rhea" id="RHEA:10684"/>
        <dbReference type="Rhea" id="RHEA-COMP:10136"/>
        <dbReference type="Rhea" id="RHEA-COMP:20101"/>
        <dbReference type="ChEBI" id="CHEBI:15377"/>
        <dbReference type="ChEBI" id="CHEBI:43474"/>
        <dbReference type="ChEBI" id="CHEBI:46858"/>
        <dbReference type="ChEBI" id="CHEBI:61978"/>
        <dbReference type="EC" id="3.1.3.48"/>
    </reaction>
</comment>
<dbReference type="PANTHER" id="PTHR39181:SF1">
    <property type="entry name" value="TYROSINE-PROTEIN PHOSPHATASE YWQE"/>
    <property type="match status" value="1"/>
</dbReference>
<dbReference type="AlphaFoldDB" id="A0A2M9CV71"/>
<dbReference type="Pfam" id="PF19567">
    <property type="entry name" value="CpsB_CapC"/>
    <property type="match status" value="1"/>
</dbReference>
<accession>A0A2M9CV71</accession>
<evidence type="ECO:0000256" key="3">
    <source>
        <dbReference type="ARBA" id="ARBA00022801"/>
    </source>
</evidence>
<evidence type="ECO:0000256" key="1">
    <source>
        <dbReference type="ARBA" id="ARBA00005750"/>
    </source>
</evidence>
<gene>
    <name evidence="5" type="ORF">BXY57_1404</name>
</gene>
<organism evidence="5 6">
    <name type="scientific">Thermoflavifilum aggregans</name>
    <dbReference type="NCBI Taxonomy" id="454188"/>
    <lineage>
        <taxon>Bacteria</taxon>
        <taxon>Pseudomonadati</taxon>
        <taxon>Bacteroidota</taxon>
        <taxon>Chitinophagia</taxon>
        <taxon>Chitinophagales</taxon>
        <taxon>Chitinophagaceae</taxon>
        <taxon>Thermoflavifilum</taxon>
    </lineage>
</organism>
<keyword evidence="6" id="KW-1185">Reference proteome</keyword>